<dbReference type="Gene3D" id="3.20.20.100">
    <property type="entry name" value="NADP-dependent oxidoreductase domain"/>
    <property type="match status" value="1"/>
</dbReference>
<dbReference type="OrthoDB" id="191683at2"/>
<evidence type="ECO:0000256" key="1">
    <source>
        <dbReference type="ARBA" id="ARBA00007905"/>
    </source>
</evidence>
<comment type="caution">
    <text evidence="8">The sequence shown here is derived from an EMBL/GenBank/DDBJ whole genome shotgun (WGS) entry which is preliminary data.</text>
</comment>
<organism evidence="8 9">
    <name type="scientific">Alkalibacterium olivapovliticus</name>
    <dbReference type="NCBI Taxonomy" id="99907"/>
    <lineage>
        <taxon>Bacteria</taxon>
        <taxon>Bacillati</taxon>
        <taxon>Bacillota</taxon>
        <taxon>Bacilli</taxon>
        <taxon>Lactobacillales</taxon>
        <taxon>Carnobacteriaceae</taxon>
        <taxon>Alkalibacterium</taxon>
    </lineage>
</organism>
<evidence type="ECO:0000256" key="4">
    <source>
        <dbReference type="PIRSR" id="PIRSR000097-1"/>
    </source>
</evidence>
<dbReference type="FunFam" id="3.20.20.100:FF:000015">
    <property type="entry name" value="Oxidoreductase, aldo/keto reductase family"/>
    <property type="match status" value="1"/>
</dbReference>
<evidence type="ECO:0000256" key="5">
    <source>
        <dbReference type="PIRSR" id="PIRSR000097-2"/>
    </source>
</evidence>
<accession>A0A2T0W7S5</accession>
<keyword evidence="3" id="KW-0560">Oxidoreductase</keyword>
<dbReference type="PANTHER" id="PTHR43827">
    <property type="entry name" value="2,5-DIKETO-D-GLUCONIC ACID REDUCTASE"/>
    <property type="match status" value="1"/>
</dbReference>
<dbReference type="CDD" id="cd19071">
    <property type="entry name" value="AKR_AKR1-5-like"/>
    <property type="match status" value="1"/>
</dbReference>
<reference evidence="8 9" key="1">
    <citation type="submission" date="2018-03" db="EMBL/GenBank/DDBJ databases">
        <title>Genomic Encyclopedia of Archaeal and Bacterial Type Strains, Phase II (KMG-II): from individual species to whole genera.</title>
        <authorList>
            <person name="Goeker M."/>
        </authorList>
    </citation>
    <scope>NUCLEOTIDE SEQUENCE [LARGE SCALE GENOMIC DNA]</scope>
    <source>
        <strain evidence="8 9">DSM 13175</strain>
    </source>
</reference>
<name>A0A2T0W7S5_9LACT</name>
<keyword evidence="9" id="KW-1185">Reference proteome</keyword>
<evidence type="ECO:0000256" key="3">
    <source>
        <dbReference type="ARBA" id="ARBA00023002"/>
    </source>
</evidence>
<feature type="active site" description="Proton donor" evidence="4">
    <location>
        <position position="51"/>
    </location>
</feature>
<keyword evidence="2" id="KW-0521">NADP</keyword>
<feature type="domain" description="NADP-dependent oxidoreductase" evidence="7">
    <location>
        <begin position="18"/>
        <end position="267"/>
    </location>
</feature>
<dbReference type="EMBL" id="PVTO01000009">
    <property type="protein sequence ID" value="PRY82729.1"/>
    <property type="molecule type" value="Genomic_DNA"/>
</dbReference>
<dbReference type="AlphaFoldDB" id="A0A2T0W7S5"/>
<dbReference type="PIRSF" id="PIRSF000097">
    <property type="entry name" value="AKR"/>
    <property type="match status" value="1"/>
</dbReference>
<dbReference type="SUPFAM" id="SSF51430">
    <property type="entry name" value="NAD(P)-linked oxidoreductase"/>
    <property type="match status" value="1"/>
</dbReference>
<gene>
    <name evidence="8" type="ORF">CLV38_10958</name>
</gene>
<sequence>MSLTDTYKLNNGLEIPIIGFGTWQANDDEAKQSVLWALEAGYRHIDTASGYKNEEEVGEAIKESGIPREEIFLTTKLHNREHGYEKTKAAIDVSLEKLDTGYIDLLLIHWPNPIYSRENWKEVNAGSWKAMEEAVEAGKLKSLGVSNFLPHHLDPLLETAKIKPVVNQILLNPSEMQPEVVKYNNEHDIISEAYSPLGTGKIFEVDELKELADKYNKSIAQVVLRWSLQHGFLPLPKTVTKERVWQNTELFDFEIDSDDMKLIDSLDGRAGKAKDPDTIEF</sequence>
<dbReference type="InterPro" id="IPR036812">
    <property type="entry name" value="NAD(P)_OxRdtase_dom_sf"/>
</dbReference>
<evidence type="ECO:0000256" key="6">
    <source>
        <dbReference type="PIRSR" id="PIRSR000097-3"/>
    </source>
</evidence>
<evidence type="ECO:0000256" key="2">
    <source>
        <dbReference type="ARBA" id="ARBA00022857"/>
    </source>
</evidence>
<dbReference type="GO" id="GO:0016616">
    <property type="term" value="F:oxidoreductase activity, acting on the CH-OH group of donors, NAD or NADP as acceptor"/>
    <property type="evidence" value="ECO:0007669"/>
    <property type="project" value="UniProtKB-ARBA"/>
</dbReference>
<dbReference type="Proteomes" id="UP000238205">
    <property type="component" value="Unassembled WGS sequence"/>
</dbReference>
<dbReference type="RefSeq" id="WP_106192820.1">
    <property type="nucleotide sequence ID" value="NZ_PVTO01000009.1"/>
</dbReference>
<feature type="binding site" evidence="5">
    <location>
        <position position="109"/>
    </location>
    <ligand>
        <name>substrate</name>
    </ligand>
</feature>
<dbReference type="InterPro" id="IPR023210">
    <property type="entry name" value="NADP_OxRdtase_dom"/>
</dbReference>
<comment type="similarity">
    <text evidence="1">Belongs to the aldo/keto reductase family.</text>
</comment>
<proteinExistence type="inferred from homology"/>
<dbReference type="PRINTS" id="PR00069">
    <property type="entry name" value="ALDKETRDTASE"/>
</dbReference>
<dbReference type="InterPro" id="IPR018170">
    <property type="entry name" value="Aldo/ket_reductase_CS"/>
</dbReference>
<evidence type="ECO:0000259" key="7">
    <source>
        <dbReference type="Pfam" id="PF00248"/>
    </source>
</evidence>
<protein>
    <submittedName>
        <fullName evidence="8">Diketogulonate reductase-like aldo/keto reductase</fullName>
    </submittedName>
</protein>
<dbReference type="InterPro" id="IPR020471">
    <property type="entry name" value="AKR"/>
</dbReference>
<evidence type="ECO:0000313" key="9">
    <source>
        <dbReference type="Proteomes" id="UP000238205"/>
    </source>
</evidence>
<dbReference type="PROSITE" id="PS00798">
    <property type="entry name" value="ALDOKETO_REDUCTASE_1"/>
    <property type="match status" value="1"/>
</dbReference>
<dbReference type="Pfam" id="PF00248">
    <property type="entry name" value="Aldo_ket_red"/>
    <property type="match status" value="1"/>
</dbReference>
<evidence type="ECO:0000313" key="8">
    <source>
        <dbReference type="EMBL" id="PRY82729.1"/>
    </source>
</evidence>
<dbReference type="PANTHER" id="PTHR43827:SF3">
    <property type="entry name" value="NADP-DEPENDENT OXIDOREDUCTASE DOMAIN-CONTAINING PROTEIN"/>
    <property type="match status" value="1"/>
</dbReference>
<feature type="site" description="Lowers pKa of active site Tyr" evidence="6">
    <location>
        <position position="76"/>
    </location>
</feature>